<feature type="domain" description="Protein kinase" evidence="7">
    <location>
        <begin position="18"/>
        <end position="278"/>
    </location>
</feature>
<dbReference type="GO" id="GO:0004674">
    <property type="term" value="F:protein serine/threonine kinase activity"/>
    <property type="evidence" value="ECO:0007669"/>
    <property type="project" value="InterPro"/>
</dbReference>
<keyword evidence="9" id="KW-1185">Reference proteome</keyword>
<comment type="subcellular location">
    <subcellularLocation>
        <location evidence="1">Preautophagosomal structure membrane</location>
        <topology evidence="1">Peripheral membrane protein</topology>
    </subcellularLocation>
</comment>
<evidence type="ECO:0000256" key="3">
    <source>
        <dbReference type="ARBA" id="ARBA00019599"/>
    </source>
</evidence>
<evidence type="ECO:0000256" key="1">
    <source>
        <dbReference type="ARBA" id="ARBA00004623"/>
    </source>
</evidence>
<dbReference type="PANTHER" id="PTHR24348:SF68">
    <property type="entry name" value="SERINE_THREONINE-PROTEIN KINASE ATG1C"/>
    <property type="match status" value="1"/>
</dbReference>
<evidence type="ECO:0000256" key="2">
    <source>
        <dbReference type="ARBA" id="ARBA00018572"/>
    </source>
</evidence>
<dbReference type="InterPro" id="IPR011009">
    <property type="entry name" value="Kinase-like_dom_sf"/>
</dbReference>
<dbReference type="PROSITE" id="PS00108">
    <property type="entry name" value="PROTEIN_KINASE_ST"/>
    <property type="match status" value="1"/>
</dbReference>
<dbReference type="PANTHER" id="PTHR24348">
    <property type="entry name" value="SERINE/THREONINE-PROTEIN KINASE UNC-51-RELATED"/>
    <property type="match status" value="1"/>
</dbReference>
<feature type="compositionally biased region" description="Basic residues" evidence="6">
    <location>
        <begin position="557"/>
        <end position="570"/>
    </location>
</feature>
<gene>
    <name evidence="8" type="ORF">PV08_01276</name>
</gene>
<dbReference type="Pfam" id="PF00069">
    <property type="entry name" value="Pkinase"/>
    <property type="match status" value="1"/>
</dbReference>
<dbReference type="VEuPathDB" id="FungiDB:PV08_01276"/>
<evidence type="ECO:0000313" key="8">
    <source>
        <dbReference type="EMBL" id="KIW20699.1"/>
    </source>
</evidence>
<dbReference type="AlphaFoldDB" id="A0A0D2CAU6"/>
<dbReference type="InterPro" id="IPR045269">
    <property type="entry name" value="Atg1-like"/>
</dbReference>
<evidence type="ECO:0000259" key="7">
    <source>
        <dbReference type="PROSITE" id="PS50011"/>
    </source>
</evidence>
<feature type="compositionally biased region" description="Basic residues" evidence="6">
    <location>
        <begin position="580"/>
        <end position="590"/>
    </location>
</feature>
<dbReference type="GeneID" id="27328359"/>
<feature type="region of interest" description="Disordered" evidence="6">
    <location>
        <begin position="391"/>
        <end position="412"/>
    </location>
</feature>
<dbReference type="GO" id="GO:0006914">
    <property type="term" value="P:autophagy"/>
    <property type="evidence" value="ECO:0007669"/>
    <property type="project" value="UniProtKB-KW"/>
</dbReference>
<proteinExistence type="predicted"/>
<feature type="region of interest" description="Disordered" evidence="6">
    <location>
        <begin position="443"/>
        <end position="519"/>
    </location>
</feature>
<evidence type="ECO:0000256" key="5">
    <source>
        <dbReference type="ARBA" id="ARBA00030237"/>
    </source>
</evidence>
<dbReference type="FunFam" id="1.10.510.10:FF:000693">
    <property type="entry name" value="Serine/threonine protein kinase, putative"/>
    <property type="match status" value="1"/>
</dbReference>
<dbReference type="STRING" id="91928.A0A0D2CAU6"/>
<evidence type="ECO:0000256" key="4">
    <source>
        <dbReference type="ARBA" id="ARBA00023006"/>
    </source>
</evidence>
<dbReference type="Proteomes" id="UP000053328">
    <property type="component" value="Unassembled WGS sequence"/>
</dbReference>
<sequence length="625" mass="70216">MECLKDGFRKDQILDGRFRTVAPLNHGSFGMVFLAEDLHTGQEVAIKCLTKPTVANNTSPASTTDEGAEELACHAILKQHPHLVNLVHHFNTEAHTYLVLEYCSQGDLYEAIRLDRGPLQTEHVRRFMLQLIGAVQHMHANGLYHRDIKPENIFLTSDGSMKLGDFGLATRSLWSYESCVGSDRYMAPEQYDPANIGYSPAKADIWSIGICLLNVLFARNPFVTPSESDVLFSDYVRDRQSLFDIFPSMSQDTFEILSIAMALDPAKRDLAALKQAVLRAVTFTTDDESIDDFCAEERDVVRASANREPLRTPSIQSPQMDGDSFPWAKALHSPSSKQPQLASIPDLYDEDLFSDKGLKLGESWYSGHNNTPSLTSVLDSAYGSLKSLAIQRPTHRNPPRPDPVPIPNSLPIRASRPIPTMSSVFGKKNDAVAKSWSDMFEEDEEEWEREAEAELKMRHEQNSRSWSEDSQKGLPVPRGVLTESRSSSNARLSRTPRAISPVKTTHASKENDPLGWRGRTARLSPKQVPVDKWAALGDKRRGLPQSGPDGHVSTWSTKKRSFTTGSRKRPTQVIASDHHPMHRRDSRSKARPAYLNQDWRQAKVIDSSMDEDDHEWVGGWHNFHL</sequence>
<dbReference type="RefSeq" id="XP_016240915.1">
    <property type="nucleotide sequence ID" value="XM_016375639.1"/>
</dbReference>
<dbReference type="SUPFAM" id="SSF56112">
    <property type="entry name" value="Protein kinase-like (PK-like)"/>
    <property type="match status" value="1"/>
</dbReference>
<evidence type="ECO:0000256" key="6">
    <source>
        <dbReference type="SAM" id="MobiDB-lite"/>
    </source>
</evidence>
<feature type="region of interest" description="Disordered" evidence="6">
    <location>
        <begin position="538"/>
        <end position="595"/>
    </location>
</feature>
<name>A0A0D2CAU6_9EURO</name>
<dbReference type="OrthoDB" id="4062651at2759"/>
<dbReference type="Gene3D" id="1.10.510.10">
    <property type="entry name" value="Transferase(Phosphotransferase) domain 1"/>
    <property type="match status" value="1"/>
</dbReference>
<dbReference type="GO" id="GO:0010506">
    <property type="term" value="P:regulation of autophagy"/>
    <property type="evidence" value="ECO:0007669"/>
    <property type="project" value="InterPro"/>
</dbReference>
<feature type="compositionally biased region" description="Polar residues" evidence="6">
    <location>
        <begin position="483"/>
        <end position="492"/>
    </location>
</feature>
<accession>A0A0D2CAU6</accession>
<reference evidence="8 9" key="1">
    <citation type="submission" date="2015-01" db="EMBL/GenBank/DDBJ databases">
        <title>The Genome Sequence of Exophiala spinifera CBS89968.</title>
        <authorList>
            <consortium name="The Broad Institute Genomics Platform"/>
            <person name="Cuomo C."/>
            <person name="de Hoog S."/>
            <person name="Gorbushina A."/>
            <person name="Stielow B."/>
            <person name="Teixiera M."/>
            <person name="Abouelleil A."/>
            <person name="Chapman S.B."/>
            <person name="Priest M."/>
            <person name="Young S.K."/>
            <person name="Wortman J."/>
            <person name="Nusbaum C."/>
            <person name="Birren B."/>
        </authorList>
    </citation>
    <scope>NUCLEOTIDE SEQUENCE [LARGE SCALE GENOMIC DNA]</scope>
    <source>
        <strain evidence="8 9">CBS 89968</strain>
    </source>
</reference>
<dbReference type="HOGENOM" id="CLU_000288_172_1_1"/>
<dbReference type="EMBL" id="KN847492">
    <property type="protein sequence ID" value="KIW20699.1"/>
    <property type="molecule type" value="Genomic_DNA"/>
</dbReference>
<dbReference type="InterPro" id="IPR008271">
    <property type="entry name" value="Ser/Thr_kinase_AS"/>
</dbReference>
<dbReference type="InterPro" id="IPR000719">
    <property type="entry name" value="Prot_kinase_dom"/>
</dbReference>
<dbReference type="SMART" id="SM00220">
    <property type="entry name" value="S_TKc"/>
    <property type="match status" value="1"/>
</dbReference>
<protein>
    <recommendedName>
        <fullName evidence="2">Serine/threonine-protein kinase ATG1</fullName>
    </recommendedName>
    <alternativeName>
        <fullName evidence="5">Autophagy-related protein 1</fullName>
    </alternativeName>
    <alternativeName>
        <fullName evidence="3">Serine/threonine-protein kinase atg1</fullName>
    </alternativeName>
</protein>
<keyword evidence="4" id="KW-0072">Autophagy</keyword>
<dbReference type="PROSITE" id="PS50011">
    <property type="entry name" value="PROTEIN_KINASE_DOM"/>
    <property type="match status" value="1"/>
</dbReference>
<organism evidence="8 9">
    <name type="scientific">Exophiala spinifera</name>
    <dbReference type="NCBI Taxonomy" id="91928"/>
    <lineage>
        <taxon>Eukaryota</taxon>
        <taxon>Fungi</taxon>
        <taxon>Dikarya</taxon>
        <taxon>Ascomycota</taxon>
        <taxon>Pezizomycotina</taxon>
        <taxon>Eurotiomycetes</taxon>
        <taxon>Chaetothyriomycetidae</taxon>
        <taxon>Chaetothyriales</taxon>
        <taxon>Herpotrichiellaceae</taxon>
        <taxon>Exophiala</taxon>
    </lineage>
</organism>
<evidence type="ECO:0000313" key="9">
    <source>
        <dbReference type="Proteomes" id="UP000053328"/>
    </source>
</evidence>
<feature type="compositionally biased region" description="Basic and acidic residues" evidence="6">
    <location>
        <begin position="450"/>
        <end position="471"/>
    </location>
</feature>
<dbReference type="GO" id="GO:0005524">
    <property type="term" value="F:ATP binding"/>
    <property type="evidence" value="ECO:0007669"/>
    <property type="project" value="InterPro"/>
</dbReference>
<dbReference type="GO" id="GO:0034045">
    <property type="term" value="C:phagophore assembly site membrane"/>
    <property type="evidence" value="ECO:0007669"/>
    <property type="project" value="UniProtKB-SubCell"/>
</dbReference>